<name>A0A914RSA5_PAREQ</name>
<reference evidence="2" key="1">
    <citation type="submission" date="2022-11" db="UniProtKB">
        <authorList>
            <consortium name="WormBaseParasite"/>
        </authorList>
    </citation>
    <scope>IDENTIFICATION</scope>
</reference>
<organism evidence="1 2">
    <name type="scientific">Parascaris equorum</name>
    <name type="common">Equine roundworm</name>
    <dbReference type="NCBI Taxonomy" id="6256"/>
    <lineage>
        <taxon>Eukaryota</taxon>
        <taxon>Metazoa</taxon>
        <taxon>Ecdysozoa</taxon>
        <taxon>Nematoda</taxon>
        <taxon>Chromadorea</taxon>
        <taxon>Rhabditida</taxon>
        <taxon>Spirurina</taxon>
        <taxon>Ascaridomorpha</taxon>
        <taxon>Ascaridoidea</taxon>
        <taxon>Ascarididae</taxon>
        <taxon>Parascaris</taxon>
    </lineage>
</organism>
<dbReference type="AlphaFoldDB" id="A0A914RSA5"/>
<sequence length="136" mass="15549">MDNVVRRNNDLRLRKIGAAICILERFAEKNDDNVQLLMKLRAVRDLQVKYSLTVRLSLFDDDELKVALLKKFAYDRWDANASCMWLKAKASLILQTRSLCKKLFISVEVAFDVLLECAVAHDDALSSLQFAQSLAQ</sequence>
<accession>A0A914RSA5</accession>
<protein>
    <submittedName>
        <fullName evidence="2">Uncharacterized protein</fullName>
    </submittedName>
</protein>
<proteinExistence type="predicted"/>
<keyword evidence="1" id="KW-1185">Reference proteome</keyword>
<evidence type="ECO:0000313" key="2">
    <source>
        <dbReference type="WBParaSite" id="PEQ_0000938001-mRNA-1"/>
    </source>
</evidence>
<dbReference type="Proteomes" id="UP000887564">
    <property type="component" value="Unplaced"/>
</dbReference>
<evidence type="ECO:0000313" key="1">
    <source>
        <dbReference type="Proteomes" id="UP000887564"/>
    </source>
</evidence>
<dbReference type="WBParaSite" id="PEQ_0000938001-mRNA-1">
    <property type="protein sequence ID" value="PEQ_0000938001-mRNA-1"/>
    <property type="gene ID" value="PEQ_0000938001"/>
</dbReference>